<dbReference type="OrthoDB" id="2405944at2759"/>
<dbReference type="STRING" id="155417.A0A4Q4SU76"/>
<name>A0A4Q4SU76_9PEZI</name>
<dbReference type="AlphaFoldDB" id="A0A4Q4SU76"/>
<keyword evidence="3" id="KW-1185">Reference proteome</keyword>
<dbReference type="Gene3D" id="3.40.50.300">
    <property type="entry name" value="P-loop containing nucleotide triphosphate hydrolases"/>
    <property type="match status" value="1"/>
</dbReference>
<protein>
    <recommendedName>
        <fullName evidence="4">Sulfotransferase domain-containing protein</fullName>
    </recommendedName>
</protein>
<evidence type="ECO:0000313" key="3">
    <source>
        <dbReference type="Proteomes" id="UP000293360"/>
    </source>
</evidence>
<dbReference type="SUPFAM" id="SSF52540">
    <property type="entry name" value="P-loop containing nucleoside triphosphate hydrolases"/>
    <property type="match status" value="1"/>
</dbReference>
<dbReference type="PANTHER" id="PTHR48419">
    <property type="entry name" value="SULFOTRANSFERASE DOMAIN-CONTAINING PROTEIN"/>
    <property type="match status" value="1"/>
</dbReference>
<dbReference type="Proteomes" id="UP000293360">
    <property type="component" value="Unassembled WGS sequence"/>
</dbReference>
<evidence type="ECO:0000256" key="1">
    <source>
        <dbReference type="SAM" id="MobiDB-lite"/>
    </source>
</evidence>
<dbReference type="InterPro" id="IPR027417">
    <property type="entry name" value="P-loop_NTPase"/>
</dbReference>
<dbReference type="PANTHER" id="PTHR48419:SF1">
    <property type="entry name" value="SULFOTRANSFERASE DOMAIN-CONTAINING PROTEIN"/>
    <property type="match status" value="1"/>
</dbReference>
<gene>
    <name evidence="2" type="ORF">DL764_009729</name>
</gene>
<organism evidence="2 3">
    <name type="scientific">Monosporascus ibericus</name>
    <dbReference type="NCBI Taxonomy" id="155417"/>
    <lineage>
        <taxon>Eukaryota</taxon>
        <taxon>Fungi</taxon>
        <taxon>Dikarya</taxon>
        <taxon>Ascomycota</taxon>
        <taxon>Pezizomycotina</taxon>
        <taxon>Sordariomycetes</taxon>
        <taxon>Xylariomycetidae</taxon>
        <taxon>Xylariales</taxon>
        <taxon>Xylariales incertae sedis</taxon>
        <taxon>Monosporascus</taxon>
    </lineage>
</organism>
<proteinExistence type="predicted"/>
<evidence type="ECO:0000313" key="2">
    <source>
        <dbReference type="EMBL" id="RYO81663.1"/>
    </source>
</evidence>
<evidence type="ECO:0008006" key="4">
    <source>
        <dbReference type="Google" id="ProtNLM"/>
    </source>
</evidence>
<feature type="region of interest" description="Disordered" evidence="1">
    <location>
        <begin position="124"/>
        <end position="154"/>
    </location>
</feature>
<reference evidence="2 3" key="1">
    <citation type="submission" date="2018-06" db="EMBL/GenBank/DDBJ databases">
        <title>Complete Genomes of Monosporascus.</title>
        <authorList>
            <person name="Robinson A.J."/>
            <person name="Natvig D.O."/>
        </authorList>
    </citation>
    <scope>NUCLEOTIDE SEQUENCE [LARGE SCALE GENOMIC DNA]</scope>
    <source>
        <strain evidence="2 3">CBS 110550</strain>
    </source>
</reference>
<dbReference type="EMBL" id="QJNU01000979">
    <property type="protein sequence ID" value="RYO81663.1"/>
    <property type="molecule type" value="Genomic_DNA"/>
</dbReference>
<dbReference type="InterPro" id="IPR053226">
    <property type="entry name" value="Pyrrolopyrazine_biosynth_F"/>
</dbReference>
<accession>A0A4Q4SU76</accession>
<sequence length="354" mass="40143">MSTKPVFVATHPRACSTAFERVFMTRRDSLVCEHEPFGDPFYYGPERLGDRFENDPEVRENSGFSQTTYQDILDRFEQDGTSGKRVFIKDMAYYLMPPEGRSPTIANSVLKPKTNGLPNGDKLANGDSHVNGDAHLTGDHAPNGVKRSGVSEPGNPTVMPLDALRKFHFTFLIRHPRRAIPSFYRCCVPPQSEVTGFDHFMPNEAGYAELVRLFDYLRGQKIVGPAMPGEPKGEDEVTVTVVDADDLLDHPREVIEAFCKETGIDYNPDMLTWDDPDNQQYVCDVFAKWNGFHNDAINSTKLTARTTAHKTVTEESENEEWRRKYGDEAAKVIRTTVDENIPHYEYLKSFAMKF</sequence>
<comment type="caution">
    <text evidence="2">The sequence shown here is derived from an EMBL/GenBank/DDBJ whole genome shotgun (WGS) entry which is preliminary data.</text>
</comment>